<keyword evidence="3" id="KW-1185">Reference proteome</keyword>
<comment type="caution">
    <text evidence="2">The sequence shown here is derived from an EMBL/GenBank/DDBJ whole genome shotgun (WGS) entry which is preliminary data.</text>
</comment>
<keyword evidence="1" id="KW-0732">Signal</keyword>
<feature type="chain" id="PRO_5032481876" description="Secreted protein" evidence="1">
    <location>
        <begin position="21"/>
        <end position="71"/>
    </location>
</feature>
<name>A0A821V8P7_9NEOP</name>
<evidence type="ECO:0008006" key="4">
    <source>
        <dbReference type="Google" id="ProtNLM"/>
    </source>
</evidence>
<dbReference type="AlphaFoldDB" id="A0A821V8P7"/>
<accession>A0A821V8P7</accession>
<proteinExistence type="predicted"/>
<sequence length="71" mass="7790">MVPALVLMLLAVAPYGPAVARRHAPDLREDEPARRTTRPAAFRFYNFVNTTCAIDDPLAVTVSKSVSIAFM</sequence>
<dbReference type="EMBL" id="CAJOBZ010000039">
    <property type="protein sequence ID" value="CAF4903462.1"/>
    <property type="molecule type" value="Genomic_DNA"/>
</dbReference>
<evidence type="ECO:0000313" key="3">
    <source>
        <dbReference type="Proteomes" id="UP000663880"/>
    </source>
</evidence>
<reference evidence="2" key="1">
    <citation type="submission" date="2021-02" db="EMBL/GenBank/DDBJ databases">
        <authorList>
            <person name="Steward A R."/>
        </authorList>
    </citation>
    <scope>NUCLEOTIDE SEQUENCE</scope>
</reference>
<feature type="signal peptide" evidence="1">
    <location>
        <begin position="1"/>
        <end position="20"/>
    </location>
</feature>
<evidence type="ECO:0000313" key="2">
    <source>
        <dbReference type="EMBL" id="CAF4903462.1"/>
    </source>
</evidence>
<gene>
    <name evidence="2" type="ORF">PMACD_LOCUS11487</name>
</gene>
<dbReference type="Proteomes" id="UP000663880">
    <property type="component" value="Unassembled WGS sequence"/>
</dbReference>
<protein>
    <recommendedName>
        <fullName evidence="4">Secreted protein</fullName>
    </recommendedName>
</protein>
<evidence type="ECO:0000256" key="1">
    <source>
        <dbReference type="SAM" id="SignalP"/>
    </source>
</evidence>
<organism evidence="2 3">
    <name type="scientific">Pieris macdunnoughi</name>
    <dbReference type="NCBI Taxonomy" id="345717"/>
    <lineage>
        <taxon>Eukaryota</taxon>
        <taxon>Metazoa</taxon>
        <taxon>Ecdysozoa</taxon>
        <taxon>Arthropoda</taxon>
        <taxon>Hexapoda</taxon>
        <taxon>Insecta</taxon>
        <taxon>Pterygota</taxon>
        <taxon>Neoptera</taxon>
        <taxon>Endopterygota</taxon>
        <taxon>Lepidoptera</taxon>
        <taxon>Glossata</taxon>
        <taxon>Ditrysia</taxon>
        <taxon>Papilionoidea</taxon>
        <taxon>Pieridae</taxon>
        <taxon>Pierinae</taxon>
        <taxon>Pieris</taxon>
    </lineage>
</organism>